<dbReference type="CDD" id="cd05657">
    <property type="entry name" value="M42_glucanase_like"/>
    <property type="match status" value="1"/>
</dbReference>
<dbReference type="PANTHER" id="PTHR32481:SF7">
    <property type="entry name" value="AMINOPEPTIDASE YHFE-RELATED"/>
    <property type="match status" value="1"/>
</dbReference>
<dbReference type="PANTHER" id="PTHR32481">
    <property type="entry name" value="AMINOPEPTIDASE"/>
    <property type="match status" value="1"/>
</dbReference>
<feature type="binding site" evidence="8">
    <location>
        <position position="188"/>
    </location>
    <ligand>
        <name>Zn(2+)</name>
        <dbReference type="ChEBI" id="CHEBI:29105"/>
        <label>2</label>
    </ligand>
</feature>
<evidence type="ECO:0000313" key="9">
    <source>
        <dbReference type="EMBL" id="KIH77988.1"/>
    </source>
</evidence>
<protein>
    <submittedName>
        <fullName evidence="9">Peptidase M42</fullName>
    </submittedName>
</protein>
<keyword evidence="5" id="KW-0378">Hydrolase</keyword>
<comment type="cofactor">
    <cofactor evidence="8">
        <name>a divalent metal cation</name>
        <dbReference type="ChEBI" id="CHEBI:60240"/>
    </cofactor>
    <text evidence="8">Binds 2 divalent metal cations per subunit.</text>
</comment>
<accession>A0A0C2EH42</accession>
<dbReference type="EMBL" id="JWJD01000001">
    <property type="protein sequence ID" value="KIH77988.1"/>
    <property type="molecule type" value="Genomic_DNA"/>
</dbReference>
<dbReference type="AlphaFoldDB" id="A0A0C2EH42"/>
<gene>
    <name evidence="9" type="ORF">GFER_05140</name>
</gene>
<proteinExistence type="inferred from homology"/>
<evidence type="ECO:0000256" key="4">
    <source>
        <dbReference type="ARBA" id="ARBA00022723"/>
    </source>
</evidence>
<dbReference type="InterPro" id="IPR023367">
    <property type="entry name" value="Peptidase_M42_dom2"/>
</dbReference>
<feature type="binding site" evidence="8">
    <location>
        <position position="188"/>
    </location>
    <ligand>
        <name>Zn(2+)</name>
        <dbReference type="ChEBI" id="CHEBI:29105"/>
        <label>1</label>
    </ligand>
</feature>
<keyword evidence="2" id="KW-0031">Aminopeptidase</keyword>
<dbReference type="RefSeq" id="WP_040096649.1">
    <property type="nucleotide sequence ID" value="NZ_JWJD01000001.1"/>
</dbReference>
<dbReference type="Gene3D" id="2.40.30.40">
    <property type="entry name" value="Peptidase M42, domain 2"/>
    <property type="match status" value="1"/>
</dbReference>
<evidence type="ECO:0000256" key="1">
    <source>
        <dbReference type="ARBA" id="ARBA00006272"/>
    </source>
</evidence>
<comment type="similarity">
    <text evidence="1 6">Belongs to the peptidase M42 family.</text>
</comment>
<dbReference type="InterPro" id="IPR017537">
    <property type="entry name" value="Peptidase_M42_hydrolase"/>
</dbReference>
<dbReference type="Gene3D" id="3.40.630.10">
    <property type="entry name" value="Zn peptidases"/>
    <property type="match status" value="1"/>
</dbReference>
<evidence type="ECO:0000256" key="3">
    <source>
        <dbReference type="ARBA" id="ARBA00022670"/>
    </source>
</evidence>
<evidence type="ECO:0000256" key="2">
    <source>
        <dbReference type="ARBA" id="ARBA00022438"/>
    </source>
</evidence>
<keyword evidence="10" id="KW-1185">Reference proteome</keyword>
<evidence type="ECO:0000256" key="8">
    <source>
        <dbReference type="PIRSR" id="PIRSR001123-2"/>
    </source>
</evidence>
<evidence type="ECO:0000313" key="10">
    <source>
        <dbReference type="Proteomes" id="UP000035068"/>
    </source>
</evidence>
<name>A0A0C2EH42_9BACT</name>
<dbReference type="SUPFAM" id="SSF53187">
    <property type="entry name" value="Zn-dependent exopeptidases"/>
    <property type="match status" value="1"/>
</dbReference>
<sequence>MQRLPIDLDYLSQTLVDLLKIASPTGYTDQVVHHVGQELERLGIPFELTRRGAIRADLQGRQRSPDRALVVHLDTTGAMVKALKENGRLEIVPIGHWSSRFAEGARVSIFTDHGCFRGTVLPLKASGHTFNEEVDQQPVAWSQVEVRVDAICNNRLDLARQGFNVGDFVAFDACPELVNGFINARHLDNKAGVATLLAAAAAVVHGGVELPVDCHLLFTISEETGSGASAVLHRDVAEMVSIDNATPAPGQNSRESGVTVAMMDSSGPFDYHLTHKLLGLCGEFEILHQRDVFRHYRCDSASAVEAGNDIRTALICFGVDGSHGYERTHLNALRSLAELLSLYVQSDPTFLRDRDELGALQGFPYQGDALERR</sequence>
<evidence type="ECO:0000256" key="7">
    <source>
        <dbReference type="PIRSR" id="PIRSR001123-1"/>
    </source>
</evidence>
<dbReference type="GO" id="GO:0006508">
    <property type="term" value="P:proteolysis"/>
    <property type="evidence" value="ECO:0007669"/>
    <property type="project" value="UniProtKB-KW"/>
</dbReference>
<dbReference type="Pfam" id="PF05343">
    <property type="entry name" value="Peptidase_M42"/>
    <property type="match status" value="1"/>
</dbReference>
<keyword evidence="3" id="KW-0645">Protease</keyword>
<feature type="active site" description="Proton acceptor" evidence="7">
    <location>
        <position position="222"/>
    </location>
</feature>
<dbReference type="GO" id="GO:0046872">
    <property type="term" value="F:metal ion binding"/>
    <property type="evidence" value="ECO:0007669"/>
    <property type="project" value="UniProtKB-UniRule"/>
</dbReference>
<dbReference type="GO" id="GO:0004177">
    <property type="term" value="F:aminopeptidase activity"/>
    <property type="evidence" value="ECO:0007669"/>
    <property type="project" value="UniProtKB-UniRule"/>
</dbReference>
<feature type="binding site" evidence="8">
    <location>
        <position position="72"/>
    </location>
    <ligand>
        <name>Zn(2+)</name>
        <dbReference type="ChEBI" id="CHEBI:29105"/>
        <label>1</label>
    </ligand>
</feature>
<dbReference type="Proteomes" id="UP000035068">
    <property type="component" value="Unassembled WGS sequence"/>
</dbReference>
<keyword evidence="4 8" id="KW-0479">Metal-binding</keyword>
<feature type="binding site" evidence="8">
    <location>
        <position position="223"/>
    </location>
    <ligand>
        <name>Zn(2+)</name>
        <dbReference type="ChEBI" id="CHEBI:29105"/>
        <label>2</label>
    </ligand>
</feature>
<evidence type="ECO:0000256" key="6">
    <source>
        <dbReference type="PIRNR" id="PIRNR001123"/>
    </source>
</evidence>
<comment type="caution">
    <text evidence="9">The sequence shown here is derived from an EMBL/GenBank/DDBJ whole genome shotgun (WGS) entry which is preliminary data.</text>
</comment>
<dbReference type="SUPFAM" id="SSF101821">
    <property type="entry name" value="Aminopeptidase/glucanase lid domain"/>
    <property type="match status" value="1"/>
</dbReference>
<dbReference type="NCBIfam" id="TIGR03106">
    <property type="entry name" value="trio_M42_hydro"/>
    <property type="match status" value="1"/>
</dbReference>
<organism evidence="9 10">
    <name type="scientific">Geoalkalibacter ferrihydriticus DSM 17813</name>
    <dbReference type="NCBI Taxonomy" id="1121915"/>
    <lineage>
        <taxon>Bacteria</taxon>
        <taxon>Pseudomonadati</taxon>
        <taxon>Thermodesulfobacteriota</taxon>
        <taxon>Desulfuromonadia</taxon>
        <taxon>Desulfuromonadales</taxon>
        <taxon>Geoalkalibacteraceae</taxon>
        <taxon>Geoalkalibacter</taxon>
    </lineage>
</organism>
<reference evidence="9 10" key="1">
    <citation type="submission" date="2014-12" db="EMBL/GenBank/DDBJ databases">
        <title>Genomes of Geoalkalibacter ferrihydriticus and Geoalkalibacter subterraneus, two haloalkaliphilic metal-reducing members of the Geobacteraceae.</title>
        <authorList>
            <person name="Badalamenti J.P."/>
            <person name="Torres C.I."/>
            <person name="Krajmalnik-Brown R."/>
            <person name="Bond D.R."/>
        </authorList>
    </citation>
    <scope>NUCLEOTIDE SEQUENCE [LARGE SCALE GENOMIC DNA]</scope>
    <source>
        <strain evidence="9 10">DSM 17813</strain>
    </source>
</reference>
<dbReference type="PIRSF" id="PIRSF001123">
    <property type="entry name" value="PepA_GA"/>
    <property type="match status" value="1"/>
</dbReference>
<dbReference type="InterPro" id="IPR008007">
    <property type="entry name" value="Peptidase_M42"/>
</dbReference>
<evidence type="ECO:0000256" key="5">
    <source>
        <dbReference type="ARBA" id="ARBA00022801"/>
    </source>
</evidence>
<dbReference type="InterPro" id="IPR051464">
    <property type="entry name" value="Peptidase_M42_aminopept"/>
</dbReference>